<dbReference type="Gene3D" id="6.10.140.2220">
    <property type="match status" value="1"/>
</dbReference>
<evidence type="ECO:0000313" key="2">
    <source>
        <dbReference type="EMBL" id="TGJ82542.1"/>
    </source>
</evidence>
<sequence length="545" mass="63161">MDSVEKMFQGFADPEVENVAGAKESAVLFNKALAQFLKDPPSEDPDYEYLLTHAKQAFAKGEPTINYFCQQLCYLAVQKPLNRKDKSAKARHLKYYRWFGFGMKKEAYPFTVRKPPGHPSTARIAALISPTSCTACGKANANMRCPDCTFQDDRHIVEKTAYCNKQCLTDHHDTHKPICNGRIMVYRAVLLLEFIFMAMEESTYVYPLGDLQTKHGVVYLLDEDWDRVGMTGRRIFVPFPKSLTDSPDLRRALLLWGQSEEIGLSLFDLINYIFKPFCKSIEQVFVHPRNVLTPICYLSEERALSICLYRHTVLRLTLRSGEKYVIDLTGAQFGWKEILAPWLTWTSLRSARTDSQVFKRASGNIKAAFLNSALESQQHEARAVLTKSIAEGLINTLRTNTNHRSFDELLKSDTEDYKRVEFSIMEMVRQKVYMVITNEFYKDPYRLWLGCDSRFGIYLAKNQSKTLKKLWMSTKEYDRLKASGEDMRKVWAERFDTKIRENLAKETVEKKDKGKEKEKEKEKEKPSHEHEASKKTIRNSIQRRD</sequence>
<feature type="compositionally biased region" description="Basic and acidic residues" evidence="1">
    <location>
        <begin position="506"/>
        <end position="534"/>
    </location>
</feature>
<dbReference type="AlphaFoldDB" id="A0A4Z0Z1M1"/>
<dbReference type="SUPFAM" id="SSF144232">
    <property type="entry name" value="HIT/MYND zinc finger-like"/>
    <property type="match status" value="1"/>
</dbReference>
<evidence type="ECO:0000313" key="3">
    <source>
        <dbReference type="Proteomes" id="UP000297716"/>
    </source>
</evidence>
<comment type="caution">
    <text evidence="2">The sequence shown here is derived from an EMBL/GenBank/DDBJ whole genome shotgun (WGS) entry which is preliminary data.</text>
</comment>
<dbReference type="OrthoDB" id="432970at2759"/>
<evidence type="ECO:0000256" key="1">
    <source>
        <dbReference type="SAM" id="MobiDB-lite"/>
    </source>
</evidence>
<evidence type="ECO:0008006" key="4">
    <source>
        <dbReference type="Google" id="ProtNLM"/>
    </source>
</evidence>
<dbReference type="Proteomes" id="UP000297716">
    <property type="component" value="Unassembled WGS sequence"/>
</dbReference>
<name>A0A4Z0Z1M1_9PEZI</name>
<gene>
    <name evidence="2" type="ORF">E0Z10_g6229</name>
</gene>
<dbReference type="STRING" id="37992.A0A4Z0Z1M1"/>
<protein>
    <recommendedName>
        <fullName evidence="4">Suppressor of anucleate metulae protein B</fullName>
    </recommendedName>
</protein>
<proteinExistence type="predicted"/>
<dbReference type="EMBL" id="SKBN01000124">
    <property type="protein sequence ID" value="TGJ82542.1"/>
    <property type="molecule type" value="Genomic_DNA"/>
</dbReference>
<feature type="region of interest" description="Disordered" evidence="1">
    <location>
        <begin position="506"/>
        <end position="545"/>
    </location>
</feature>
<accession>A0A4Z0Z1M1</accession>
<reference evidence="2 3" key="1">
    <citation type="submission" date="2019-03" db="EMBL/GenBank/DDBJ databases">
        <title>Draft genome sequence of Xylaria hypoxylon DSM 108379, a ubiquitous saprotrophic-parasitic fungi on hardwood.</title>
        <authorList>
            <person name="Buettner E."/>
            <person name="Leonhardt S."/>
            <person name="Gebauer A.M."/>
            <person name="Liers C."/>
            <person name="Hofrichter M."/>
            <person name="Kellner H."/>
        </authorList>
    </citation>
    <scope>NUCLEOTIDE SEQUENCE [LARGE SCALE GENOMIC DNA]</scope>
    <source>
        <strain evidence="2 3">DSM 108379</strain>
    </source>
</reference>
<organism evidence="2 3">
    <name type="scientific">Xylaria hypoxylon</name>
    <dbReference type="NCBI Taxonomy" id="37992"/>
    <lineage>
        <taxon>Eukaryota</taxon>
        <taxon>Fungi</taxon>
        <taxon>Dikarya</taxon>
        <taxon>Ascomycota</taxon>
        <taxon>Pezizomycotina</taxon>
        <taxon>Sordariomycetes</taxon>
        <taxon>Xylariomycetidae</taxon>
        <taxon>Xylariales</taxon>
        <taxon>Xylariaceae</taxon>
        <taxon>Xylaria</taxon>
    </lineage>
</organism>
<keyword evidence="3" id="KW-1185">Reference proteome</keyword>